<reference evidence="4" key="1">
    <citation type="submission" date="2024-06" db="EMBL/GenBank/DDBJ databases">
        <title>Multi-omics analyses provide insights into the biosynthesis of the anticancer antibiotic pleurotin in Hohenbuehelia grisea.</title>
        <authorList>
            <person name="Weaver J.A."/>
            <person name="Alberti F."/>
        </authorList>
    </citation>
    <scope>NUCLEOTIDE SEQUENCE [LARGE SCALE GENOMIC DNA]</scope>
    <source>
        <strain evidence="4">T-177</strain>
    </source>
</reference>
<feature type="compositionally biased region" description="Low complexity" evidence="1">
    <location>
        <begin position="651"/>
        <end position="662"/>
    </location>
</feature>
<feature type="compositionally biased region" description="Low complexity" evidence="1">
    <location>
        <begin position="316"/>
        <end position="345"/>
    </location>
</feature>
<proteinExistence type="predicted"/>
<feature type="compositionally biased region" description="Low complexity" evidence="1">
    <location>
        <begin position="356"/>
        <end position="381"/>
    </location>
</feature>
<feature type="compositionally biased region" description="Polar residues" evidence="1">
    <location>
        <begin position="713"/>
        <end position="722"/>
    </location>
</feature>
<feature type="compositionally biased region" description="Low complexity" evidence="1">
    <location>
        <begin position="470"/>
        <end position="479"/>
    </location>
</feature>
<feature type="region of interest" description="Disordered" evidence="1">
    <location>
        <begin position="274"/>
        <end position="389"/>
    </location>
</feature>
<feature type="region of interest" description="Disordered" evidence="1">
    <location>
        <begin position="401"/>
        <end position="436"/>
    </location>
</feature>
<accession>A0ABR3J7S6</accession>
<name>A0ABR3J7S6_9AGAR</name>
<protein>
    <submittedName>
        <fullName evidence="3">Uncharacterized protein</fullName>
    </submittedName>
</protein>
<feature type="compositionally biased region" description="Polar residues" evidence="1">
    <location>
        <begin position="296"/>
        <end position="315"/>
    </location>
</feature>
<feature type="region of interest" description="Disordered" evidence="1">
    <location>
        <begin position="494"/>
        <end position="540"/>
    </location>
</feature>
<feature type="compositionally biased region" description="Basic residues" evidence="1">
    <location>
        <begin position="278"/>
        <end position="287"/>
    </location>
</feature>
<comment type="caution">
    <text evidence="3">The sequence shown here is derived from an EMBL/GenBank/DDBJ whole genome shotgun (WGS) entry which is preliminary data.</text>
</comment>
<feature type="region of interest" description="Disordered" evidence="1">
    <location>
        <begin position="557"/>
        <end position="736"/>
    </location>
</feature>
<evidence type="ECO:0000313" key="4">
    <source>
        <dbReference type="Proteomes" id="UP001556367"/>
    </source>
</evidence>
<feature type="region of interest" description="Disordered" evidence="1">
    <location>
        <begin position="94"/>
        <end position="116"/>
    </location>
</feature>
<keyword evidence="2" id="KW-0472">Membrane</keyword>
<gene>
    <name evidence="3" type="ORF">HGRIS_008385</name>
</gene>
<sequence>MAKPTAGSSVQRTSIHSGTPDHLRHPLHHRPKRRTRRITASNFLVPSPGLLTILASIAASTVTVGCSPTPPRFLCPFASAEDPPVHVQEPRDVEELDIHLSPTPTKRRRGRRKVPDRYHMDDDGRWRRMESYTLYGSTVCLNCQEPTITASSSISDSSADPPTLNPGDMPVIDLDTLPIGWRTPTFRGARTTLILALSLVLAFLICFFIIGCLFWRKTKQKKYRENDVEMRALRRRRTESRNGDSDGAAEGQPAEGRANQKIWSRATARWKANARYTARQRRGRRSIIPRSTITPASTVSFQEQLDEQQPGSVPNSASTSRAPSRRSSIISVIPSSSTHTSTVSRPEVRVEEVGTTSASTIPAVAVSPPSPIHASPPAYHPQLDDSPTSLRSEVLNSSYVIHRKDSSRTSIPSREPSMAGQEDDSGLSPSTDGGLEYAQSLHAAHVATDDKSLLARLGELASSPPEDTNGGPPVGTSGVVVSAPEWRDEELDDFQPAADGLGSPSDCRTGEYLCPTSAASGDAGSPLSPTFPFPPPPSKGKMADLSYYEYSYSYEDLDQIEPELEPSAPPFEESISQPSAPPLSDTFAEPSAPPLDGDFPEDVGTSSLLASAPQEASAPPLPEPENGPGEGESSSIDLSLEYVDAPPISPSDTDSVDVSTLSEVDRDGGATPVQAVVVPSIASDINTVTDSEDGTPPTVHTSTSSSPERLAHGSSSASQTLGSGLGDDSIPPRYRP</sequence>
<feature type="region of interest" description="Disordered" evidence="1">
    <location>
        <begin position="234"/>
        <end position="262"/>
    </location>
</feature>
<feature type="compositionally biased region" description="Low complexity" evidence="1">
    <location>
        <begin position="626"/>
        <end position="635"/>
    </location>
</feature>
<dbReference type="Proteomes" id="UP001556367">
    <property type="component" value="Unassembled WGS sequence"/>
</dbReference>
<feature type="transmembrane region" description="Helical" evidence="2">
    <location>
        <begin position="193"/>
        <end position="215"/>
    </location>
</feature>
<feature type="compositionally biased region" description="Low complexity" evidence="1">
    <location>
        <begin position="695"/>
        <end position="707"/>
    </location>
</feature>
<evidence type="ECO:0000256" key="1">
    <source>
        <dbReference type="SAM" id="MobiDB-lite"/>
    </source>
</evidence>
<feature type="compositionally biased region" description="Polar residues" evidence="1">
    <location>
        <begin position="1"/>
        <end position="17"/>
    </location>
</feature>
<keyword evidence="2" id="KW-1133">Transmembrane helix</keyword>
<feature type="region of interest" description="Disordered" evidence="1">
    <location>
        <begin position="1"/>
        <end position="40"/>
    </location>
</feature>
<evidence type="ECO:0000256" key="2">
    <source>
        <dbReference type="SAM" id="Phobius"/>
    </source>
</evidence>
<dbReference type="EMBL" id="JASNQZ010000011">
    <property type="protein sequence ID" value="KAL0951710.1"/>
    <property type="molecule type" value="Genomic_DNA"/>
</dbReference>
<keyword evidence="4" id="KW-1185">Reference proteome</keyword>
<keyword evidence="2" id="KW-0812">Transmembrane</keyword>
<organism evidence="3 4">
    <name type="scientific">Hohenbuehelia grisea</name>
    <dbReference type="NCBI Taxonomy" id="104357"/>
    <lineage>
        <taxon>Eukaryota</taxon>
        <taxon>Fungi</taxon>
        <taxon>Dikarya</taxon>
        <taxon>Basidiomycota</taxon>
        <taxon>Agaricomycotina</taxon>
        <taxon>Agaricomycetes</taxon>
        <taxon>Agaricomycetidae</taxon>
        <taxon>Agaricales</taxon>
        <taxon>Pleurotineae</taxon>
        <taxon>Pleurotaceae</taxon>
        <taxon>Hohenbuehelia</taxon>
    </lineage>
</organism>
<feature type="compositionally biased region" description="Pro residues" evidence="1">
    <location>
        <begin position="529"/>
        <end position="538"/>
    </location>
</feature>
<feature type="region of interest" description="Disordered" evidence="1">
    <location>
        <begin position="456"/>
        <end position="479"/>
    </location>
</feature>
<evidence type="ECO:0000313" key="3">
    <source>
        <dbReference type="EMBL" id="KAL0951710.1"/>
    </source>
</evidence>
<feature type="compositionally biased region" description="Basic residues" evidence="1">
    <location>
        <begin position="25"/>
        <end position="37"/>
    </location>
</feature>